<evidence type="ECO:0000313" key="2">
    <source>
        <dbReference type="EMBL" id="OBX35776.1"/>
    </source>
</evidence>
<comment type="caution">
    <text evidence="2">The sequence shown here is derived from an EMBL/GenBank/DDBJ whole genome shotgun (WGS) entry which is preliminary data.</text>
</comment>
<feature type="compositionally biased region" description="Low complexity" evidence="1">
    <location>
        <begin position="35"/>
        <end position="78"/>
    </location>
</feature>
<evidence type="ECO:0000313" key="3">
    <source>
        <dbReference type="Proteomes" id="UP000092504"/>
    </source>
</evidence>
<name>A0A1B8P0J6_HALEL</name>
<dbReference type="AlphaFoldDB" id="A0A1B8P0J6"/>
<evidence type="ECO:0000256" key="1">
    <source>
        <dbReference type="SAM" id="MobiDB-lite"/>
    </source>
</evidence>
<feature type="region of interest" description="Disordered" evidence="1">
    <location>
        <begin position="21"/>
        <end position="78"/>
    </location>
</feature>
<proteinExistence type="predicted"/>
<reference evidence="2 3" key="1">
    <citation type="submission" date="2016-06" db="EMBL/GenBank/DDBJ databases">
        <title>Genome sequence of halotolerant plant growth promoting strain of Halomonas elongata HEK1 isolated from salterns of Rann of Kutch, Gujarat, India.</title>
        <authorList>
            <person name="Gaba S."/>
            <person name="Singh R.N."/>
            <person name="Abrol S."/>
            <person name="Kaushik R."/>
            <person name="Saxena A.K."/>
        </authorList>
    </citation>
    <scope>NUCLEOTIDE SEQUENCE [LARGE SCALE GENOMIC DNA]</scope>
    <source>
        <strain evidence="2 3">HEK1</strain>
    </source>
</reference>
<dbReference type="EMBL" id="MAJD01000001">
    <property type="protein sequence ID" value="OBX35776.1"/>
    <property type="molecule type" value="Genomic_DNA"/>
</dbReference>
<gene>
    <name evidence="2" type="ORF">A8U91_00110</name>
</gene>
<dbReference type="Proteomes" id="UP000092504">
    <property type="component" value="Unassembled WGS sequence"/>
</dbReference>
<protein>
    <submittedName>
        <fullName evidence="2">Uncharacterized protein</fullName>
    </submittedName>
</protein>
<accession>A0A1B8P0J6</accession>
<sequence length="214" mass="22979">MADDIFQRFAGQPLTIALGSVKSQAVSSKPRARRASPAAARASRLSTSSSTAMRRAPRPRVSSASARRSTSTTSSSVSALRTCTLARDSRAELTSKEGFSVVAPISVSRPDSTWGSRASCWLLLSRWISSRNSRVPRSWPWATRARSTASRMSLTPAITAERRSRWAPDSSASISARVVLPVPGGPHRIIERTVPVSTMRLTGLSGPTSACWPT</sequence>
<organism evidence="2 3">
    <name type="scientific">Halomonas elongata</name>
    <dbReference type="NCBI Taxonomy" id="2746"/>
    <lineage>
        <taxon>Bacteria</taxon>
        <taxon>Pseudomonadati</taxon>
        <taxon>Pseudomonadota</taxon>
        <taxon>Gammaproteobacteria</taxon>
        <taxon>Oceanospirillales</taxon>
        <taxon>Halomonadaceae</taxon>
        <taxon>Halomonas</taxon>
    </lineage>
</organism>